<keyword evidence="1 3" id="KW-0238">DNA-binding</keyword>
<keyword evidence="7" id="KW-1185">Reference proteome</keyword>
<evidence type="ECO:0000256" key="1">
    <source>
        <dbReference type="ARBA" id="ARBA00023125"/>
    </source>
</evidence>
<dbReference type="Gene3D" id="1.10.10.10">
    <property type="entry name" value="Winged helix-like DNA-binding domain superfamily/Winged helix DNA-binding domain"/>
    <property type="match status" value="1"/>
</dbReference>
<dbReference type="InterPro" id="IPR036388">
    <property type="entry name" value="WH-like_DNA-bd_sf"/>
</dbReference>
<gene>
    <name evidence="6" type="ORF">OG469_34695</name>
</gene>
<dbReference type="InterPro" id="IPR001789">
    <property type="entry name" value="Sig_transdc_resp-reg_receiver"/>
</dbReference>
<dbReference type="CDD" id="cd00383">
    <property type="entry name" value="trans_reg_C"/>
    <property type="match status" value="1"/>
</dbReference>
<keyword evidence="2" id="KW-0597">Phosphoprotein</keyword>
<sequence length="231" mass="25715">MRILVVEDDRRLAELLRRGLVGEGFAVDLAHDGQHGLAQALVNDYDVIVLDVMLPGLNGYRICARLREARVWTPVLMLTAKDGEHDEAEGLDTGADDYVTKPFSCIALVARLRALIRRGRRERPAVLRVGSLEIDPARRRCRRGEAPIALTTREFAVLEYLAHRHGEVVAKSEVIEHVWDDAFDGDVNIVEVYVSALRRKIDAPYGLRTIQTVRGAGYRLAAERAGDRAGA</sequence>
<dbReference type="PROSITE" id="PS50110">
    <property type="entry name" value="RESPONSE_REGULATORY"/>
    <property type="match status" value="1"/>
</dbReference>
<dbReference type="Gene3D" id="6.10.250.690">
    <property type="match status" value="1"/>
</dbReference>
<reference evidence="6 7" key="1">
    <citation type="submission" date="2022-10" db="EMBL/GenBank/DDBJ databases">
        <title>The complete genomes of actinobacterial strains from the NBC collection.</title>
        <authorList>
            <person name="Joergensen T.S."/>
            <person name="Alvarez Arevalo M."/>
            <person name="Sterndorff E.B."/>
            <person name="Faurdal D."/>
            <person name="Vuksanovic O."/>
            <person name="Mourched A.-S."/>
            <person name="Charusanti P."/>
            <person name="Shaw S."/>
            <person name="Blin K."/>
            <person name="Weber T."/>
        </authorList>
    </citation>
    <scope>NUCLEOTIDE SEQUENCE [LARGE SCALE GENOMIC DNA]</scope>
    <source>
        <strain evidence="6 7">NBC_01247</strain>
    </source>
</reference>
<dbReference type="PROSITE" id="PS51755">
    <property type="entry name" value="OMPR_PHOB"/>
    <property type="match status" value="1"/>
</dbReference>
<dbReference type="InterPro" id="IPR011006">
    <property type="entry name" value="CheY-like_superfamily"/>
</dbReference>
<dbReference type="PANTHER" id="PTHR48111:SF36">
    <property type="entry name" value="TRANSCRIPTIONAL REGULATORY PROTEIN CUTR"/>
    <property type="match status" value="1"/>
</dbReference>
<feature type="DNA-binding region" description="OmpR/PhoB-type" evidence="3">
    <location>
        <begin position="124"/>
        <end position="222"/>
    </location>
</feature>
<dbReference type="Pfam" id="PF00486">
    <property type="entry name" value="Trans_reg_C"/>
    <property type="match status" value="1"/>
</dbReference>
<dbReference type="EMBL" id="CP108482">
    <property type="protein sequence ID" value="WUS60192.1"/>
    <property type="molecule type" value="Genomic_DNA"/>
</dbReference>
<accession>A0ABZ1WHI6</accession>
<dbReference type="Pfam" id="PF00072">
    <property type="entry name" value="Response_reg"/>
    <property type="match status" value="1"/>
</dbReference>
<proteinExistence type="predicted"/>
<feature type="domain" description="Response regulatory" evidence="4">
    <location>
        <begin position="2"/>
        <end position="116"/>
    </location>
</feature>
<dbReference type="RefSeq" id="WP_329493728.1">
    <property type="nucleotide sequence ID" value="NZ_CP108460.1"/>
</dbReference>
<protein>
    <submittedName>
        <fullName evidence="6">Response regulator transcription factor</fullName>
    </submittedName>
</protein>
<dbReference type="CDD" id="cd19935">
    <property type="entry name" value="REC_OmpR_CusR-like"/>
    <property type="match status" value="1"/>
</dbReference>
<dbReference type="InterPro" id="IPR039420">
    <property type="entry name" value="WalR-like"/>
</dbReference>
<name>A0ABZ1WHI6_9ACTN</name>
<evidence type="ECO:0000256" key="2">
    <source>
        <dbReference type="PROSITE-ProRule" id="PRU00169"/>
    </source>
</evidence>
<feature type="domain" description="OmpR/PhoB-type" evidence="5">
    <location>
        <begin position="124"/>
        <end position="222"/>
    </location>
</feature>
<dbReference type="Gene3D" id="3.40.50.2300">
    <property type="match status" value="1"/>
</dbReference>
<dbReference type="SUPFAM" id="SSF52172">
    <property type="entry name" value="CheY-like"/>
    <property type="match status" value="1"/>
</dbReference>
<evidence type="ECO:0000313" key="7">
    <source>
        <dbReference type="Proteomes" id="UP001432014"/>
    </source>
</evidence>
<dbReference type="Proteomes" id="UP001432014">
    <property type="component" value="Chromosome"/>
</dbReference>
<dbReference type="InterPro" id="IPR001867">
    <property type="entry name" value="OmpR/PhoB-type_DNA-bd"/>
</dbReference>
<evidence type="ECO:0000259" key="4">
    <source>
        <dbReference type="PROSITE" id="PS50110"/>
    </source>
</evidence>
<dbReference type="SMART" id="SM00862">
    <property type="entry name" value="Trans_reg_C"/>
    <property type="match status" value="1"/>
</dbReference>
<organism evidence="6 7">
    <name type="scientific">Kitasatospora herbaricolor</name>
    <dbReference type="NCBI Taxonomy" id="68217"/>
    <lineage>
        <taxon>Bacteria</taxon>
        <taxon>Bacillati</taxon>
        <taxon>Actinomycetota</taxon>
        <taxon>Actinomycetes</taxon>
        <taxon>Kitasatosporales</taxon>
        <taxon>Streptomycetaceae</taxon>
        <taxon>Kitasatospora</taxon>
    </lineage>
</organism>
<evidence type="ECO:0000259" key="5">
    <source>
        <dbReference type="PROSITE" id="PS51755"/>
    </source>
</evidence>
<evidence type="ECO:0000313" key="6">
    <source>
        <dbReference type="EMBL" id="WUS60192.1"/>
    </source>
</evidence>
<dbReference type="PANTHER" id="PTHR48111">
    <property type="entry name" value="REGULATOR OF RPOS"/>
    <property type="match status" value="1"/>
</dbReference>
<feature type="modified residue" description="4-aspartylphosphate" evidence="2">
    <location>
        <position position="51"/>
    </location>
</feature>
<evidence type="ECO:0000256" key="3">
    <source>
        <dbReference type="PROSITE-ProRule" id="PRU01091"/>
    </source>
</evidence>
<dbReference type="SMART" id="SM00448">
    <property type="entry name" value="REC"/>
    <property type="match status" value="1"/>
</dbReference>